<protein>
    <submittedName>
        <fullName evidence="2">Uncharacterized protein</fullName>
    </submittedName>
</protein>
<name>A0A314ZPV3_PRUYE</name>
<evidence type="ECO:0000256" key="1">
    <source>
        <dbReference type="SAM" id="MobiDB-lite"/>
    </source>
</evidence>
<dbReference type="Proteomes" id="UP000250321">
    <property type="component" value="Unassembled WGS sequence"/>
</dbReference>
<evidence type="ECO:0000313" key="2">
    <source>
        <dbReference type="EMBL" id="PQQ21349.1"/>
    </source>
</evidence>
<sequence>MTNAVELERADLFATEQEQVEKVLALSSIERAADILLASEGLSDSIGMRPNRNDASTQARLMKMAKETANGSAGGSQPPRAGARAGQKRRTEEASPRDTGKRRVEGEPRRDTGKRPVSSAVPDSGKRVSVDPMIGPLEPWVDGELALRTYQEVAKRVSKVEVVESMFAE</sequence>
<feature type="region of interest" description="Disordered" evidence="1">
    <location>
        <begin position="39"/>
        <end position="137"/>
    </location>
</feature>
<organism evidence="2 3">
    <name type="scientific">Prunus yedoensis var. nudiflora</name>
    <dbReference type="NCBI Taxonomy" id="2094558"/>
    <lineage>
        <taxon>Eukaryota</taxon>
        <taxon>Viridiplantae</taxon>
        <taxon>Streptophyta</taxon>
        <taxon>Embryophyta</taxon>
        <taxon>Tracheophyta</taxon>
        <taxon>Spermatophyta</taxon>
        <taxon>Magnoliopsida</taxon>
        <taxon>eudicotyledons</taxon>
        <taxon>Gunneridae</taxon>
        <taxon>Pentapetalae</taxon>
        <taxon>rosids</taxon>
        <taxon>fabids</taxon>
        <taxon>Rosales</taxon>
        <taxon>Rosaceae</taxon>
        <taxon>Amygdaloideae</taxon>
        <taxon>Amygdaleae</taxon>
        <taxon>Prunus</taxon>
    </lineage>
</organism>
<evidence type="ECO:0000313" key="3">
    <source>
        <dbReference type="Proteomes" id="UP000250321"/>
    </source>
</evidence>
<comment type="caution">
    <text evidence="2">The sequence shown here is derived from an EMBL/GenBank/DDBJ whole genome shotgun (WGS) entry which is preliminary data.</text>
</comment>
<accession>A0A314ZPV3</accession>
<keyword evidence="3" id="KW-1185">Reference proteome</keyword>
<dbReference type="AlphaFoldDB" id="A0A314ZPV3"/>
<proteinExistence type="predicted"/>
<feature type="compositionally biased region" description="Basic and acidic residues" evidence="1">
    <location>
        <begin position="89"/>
        <end position="114"/>
    </location>
</feature>
<reference evidence="2 3" key="1">
    <citation type="submission" date="2018-02" db="EMBL/GenBank/DDBJ databases">
        <title>Draft genome of wild Prunus yedoensis var. nudiflora.</title>
        <authorList>
            <person name="Baek S."/>
            <person name="Kim J.-H."/>
            <person name="Choi K."/>
            <person name="Kim G.-B."/>
            <person name="Cho A."/>
            <person name="Jang H."/>
            <person name="Shin C.-H."/>
            <person name="Yu H.-J."/>
            <person name="Mun J.-H."/>
        </authorList>
    </citation>
    <scope>NUCLEOTIDE SEQUENCE [LARGE SCALE GENOMIC DNA]</scope>
    <source>
        <strain evidence="3">cv. Jeju island</strain>
        <tissue evidence="2">Leaf</tissue>
    </source>
</reference>
<dbReference type="EMBL" id="PJQY01000013">
    <property type="protein sequence ID" value="PQQ21349.1"/>
    <property type="molecule type" value="Genomic_DNA"/>
</dbReference>
<gene>
    <name evidence="2" type="ORF">Pyn_36854</name>
</gene>